<dbReference type="Proteomes" id="UP000655044">
    <property type="component" value="Unassembled WGS sequence"/>
</dbReference>
<evidence type="ECO:0000259" key="1">
    <source>
        <dbReference type="Pfam" id="PF01494"/>
    </source>
</evidence>
<proteinExistence type="predicted"/>
<dbReference type="InterPro" id="IPR051704">
    <property type="entry name" value="FAD_aromatic-hydroxylase"/>
</dbReference>
<evidence type="ECO:0000313" key="3">
    <source>
        <dbReference type="Proteomes" id="UP000655044"/>
    </source>
</evidence>
<dbReference type="PANTHER" id="PTHR46865:SF2">
    <property type="entry name" value="MONOOXYGENASE"/>
    <property type="match status" value="1"/>
</dbReference>
<gene>
    <name evidence="2" type="ORF">Pro02_07980</name>
</gene>
<dbReference type="InterPro" id="IPR002938">
    <property type="entry name" value="FAD-bd"/>
</dbReference>
<dbReference type="InterPro" id="IPR036188">
    <property type="entry name" value="FAD/NAD-bd_sf"/>
</dbReference>
<dbReference type="GO" id="GO:0071949">
    <property type="term" value="F:FAD binding"/>
    <property type="evidence" value="ECO:0007669"/>
    <property type="project" value="InterPro"/>
</dbReference>
<feature type="domain" description="FAD-binding" evidence="1">
    <location>
        <begin position="7"/>
        <end position="164"/>
    </location>
</feature>
<keyword evidence="3" id="KW-1185">Reference proteome</keyword>
<dbReference type="AlphaFoldDB" id="A0A8J3RXC2"/>
<protein>
    <submittedName>
        <fullName evidence="2">FAD-dependent oxidoreductase</fullName>
    </submittedName>
</protein>
<dbReference type="Gene3D" id="3.50.50.60">
    <property type="entry name" value="FAD/NAD(P)-binding domain"/>
    <property type="match status" value="1"/>
</dbReference>
<dbReference type="Pfam" id="PF01494">
    <property type="entry name" value="FAD_binding_3"/>
    <property type="match status" value="1"/>
</dbReference>
<dbReference type="PANTHER" id="PTHR46865">
    <property type="entry name" value="OXIDOREDUCTASE-RELATED"/>
    <property type="match status" value="1"/>
</dbReference>
<dbReference type="EMBL" id="BOOI01000006">
    <property type="protein sequence ID" value="GIH82390.1"/>
    <property type="molecule type" value="Genomic_DNA"/>
</dbReference>
<dbReference type="PRINTS" id="PR00420">
    <property type="entry name" value="RNGMNOXGNASE"/>
</dbReference>
<dbReference type="RefSeq" id="WP_189241440.1">
    <property type="nucleotide sequence ID" value="NZ_BMQP01000001.1"/>
</dbReference>
<dbReference type="Gene3D" id="3.30.9.10">
    <property type="entry name" value="D-Amino Acid Oxidase, subunit A, domain 2"/>
    <property type="match status" value="1"/>
</dbReference>
<evidence type="ECO:0000313" key="2">
    <source>
        <dbReference type="EMBL" id="GIH82390.1"/>
    </source>
</evidence>
<reference evidence="2" key="1">
    <citation type="submission" date="2021-01" db="EMBL/GenBank/DDBJ databases">
        <title>Whole genome shotgun sequence of Planobispora rosea NBRC 15558.</title>
        <authorList>
            <person name="Komaki H."/>
            <person name="Tamura T."/>
        </authorList>
    </citation>
    <scope>NUCLEOTIDE SEQUENCE</scope>
    <source>
        <strain evidence="2">NBRC 15558</strain>
    </source>
</reference>
<sequence length="406" mass="43604">MKNAENTNVLISGAGIAGPALAHWLNRYGFAVTVVERAPALREGGQAVDFRGAAHLGMLRRMGVLEDIRRSRTTPGPLTVVDGDGTPLVSLPPEFTGGEVEILRGDLTRLLYERTGNDTEYVFGDSIASMEETGGGVQVTFDSGLSRGFDLVIGADGLHSNVRGLVFGPEERFVRPSGYHVAIFTVDDDLGLGPGSSMYTEPGRSLAAGDADGRTSVMCVFSAEGLRCDHRDTGRHRKILADAYAGMGWRAARLMEGVWGARDLYFDSIGMVRMDRFTAGRVALLGDAGYGATCGGMGAGMAMISAYVLAGELAQAGGDHRVAFPRYEEAIRGYARACQKVAGNVGPFFAPPTDRRIRRRNRAYRMLTSPLLGGFLDRLTTRAANSITLKDYGSTLRNYRSARSGE</sequence>
<name>A0A8J3RXC2_PLARO</name>
<comment type="caution">
    <text evidence="2">The sequence shown here is derived from an EMBL/GenBank/DDBJ whole genome shotgun (WGS) entry which is preliminary data.</text>
</comment>
<accession>A0A8J3RXC2</accession>
<organism evidence="2 3">
    <name type="scientific">Planobispora rosea</name>
    <dbReference type="NCBI Taxonomy" id="35762"/>
    <lineage>
        <taxon>Bacteria</taxon>
        <taxon>Bacillati</taxon>
        <taxon>Actinomycetota</taxon>
        <taxon>Actinomycetes</taxon>
        <taxon>Streptosporangiales</taxon>
        <taxon>Streptosporangiaceae</taxon>
        <taxon>Planobispora</taxon>
    </lineage>
</organism>
<dbReference type="SUPFAM" id="SSF51905">
    <property type="entry name" value="FAD/NAD(P)-binding domain"/>
    <property type="match status" value="1"/>
</dbReference>